<evidence type="ECO:0000313" key="4">
    <source>
        <dbReference type="Proteomes" id="UP000217785"/>
    </source>
</evidence>
<evidence type="ECO:0000259" key="2">
    <source>
        <dbReference type="Pfam" id="PF01609"/>
    </source>
</evidence>
<keyword evidence="4" id="KW-1185">Reference proteome</keyword>
<dbReference type="GO" id="GO:0006313">
    <property type="term" value="P:DNA transposition"/>
    <property type="evidence" value="ECO:0007669"/>
    <property type="project" value="InterPro"/>
</dbReference>
<evidence type="ECO:0000313" key="3">
    <source>
        <dbReference type="EMBL" id="GAX89908.1"/>
    </source>
</evidence>
<comment type="caution">
    <text evidence="3">The sequence shown here is derived from an EMBL/GenBank/DDBJ whole genome shotgun (WGS) entry which is preliminary data.</text>
</comment>
<sequence>MFEEIRSHSEFQAFVLEQLQTHYSGTSILRLVPSDWCVIKKFWLTDLSRTAQLLQSQYSHRGCKAKDPANLLRSYLLMLSVKQPSVTKWVDDLRRIPLYAILSGFEPGQTPGVGSFYDFFTRLWALETPHVTNKKKPKRRKPKKGKKGEKAPTTTPGKVDRFVKRLLKYPPRQQKLPFDHLQSLFKEQFVLLSAQMGLLGDIHALRAAGDGTPVQTSAYPRSKPLCSCRKQGIYSCNCPRLYSQPDCDSGWDSARERYFNGYHLYMLTAADSFHDLPLYPRLHRGSRHDSVSLLFSIDEFVRQYPEFTWDTILLDSAHDALPIYRYLQSKHIMPFIDLNPRNSGNTKYKDDFTLSPAGIPICKKGLEMKNNGYDHARGRRKYRCPLVKNGVVTCDTPCSNSAYGRCVYTYTKDNPRLFPPIARDSDEWKETYKRRTTVERSNKREKIDYMLEAAKHRSTKMWTIRIYGIMMCQHMDAWYEESEIELKSLLFSA</sequence>
<dbReference type="Proteomes" id="UP000217785">
    <property type="component" value="Unassembled WGS sequence"/>
</dbReference>
<dbReference type="Pfam" id="PF01609">
    <property type="entry name" value="DDE_Tnp_1"/>
    <property type="match status" value="1"/>
</dbReference>
<feature type="region of interest" description="Disordered" evidence="1">
    <location>
        <begin position="131"/>
        <end position="156"/>
    </location>
</feature>
<feature type="compositionally biased region" description="Basic residues" evidence="1">
    <location>
        <begin position="132"/>
        <end position="147"/>
    </location>
</feature>
<name>A0A292YIY6_9BACL</name>
<accession>A0A292YIY6</accession>
<dbReference type="InterPro" id="IPR002559">
    <property type="entry name" value="Transposase_11"/>
</dbReference>
<dbReference type="EMBL" id="BDUF01000034">
    <property type="protein sequence ID" value="GAX89908.1"/>
    <property type="molecule type" value="Genomic_DNA"/>
</dbReference>
<gene>
    <name evidence="3" type="ORF">EFBL_1533</name>
</gene>
<dbReference type="GO" id="GO:0003677">
    <property type="term" value="F:DNA binding"/>
    <property type="evidence" value="ECO:0007669"/>
    <property type="project" value="InterPro"/>
</dbReference>
<reference evidence="4" key="1">
    <citation type="submission" date="2017-07" db="EMBL/GenBank/DDBJ databases">
        <title>Draft genome sequence of Effusibacillus lacus strain skLN1.</title>
        <authorList>
            <person name="Watanabe M."/>
            <person name="Kojima H."/>
            <person name="Fukui M."/>
        </authorList>
    </citation>
    <scope>NUCLEOTIDE SEQUENCE [LARGE SCALE GENOMIC DNA]</scope>
    <source>
        <strain evidence="4">skLN1</strain>
    </source>
</reference>
<feature type="domain" description="Transposase IS4-like" evidence="2">
    <location>
        <begin position="248"/>
        <end position="472"/>
    </location>
</feature>
<evidence type="ECO:0000256" key="1">
    <source>
        <dbReference type="SAM" id="MobiDB-lite"/>
    </source>
</evidence>
<proteinExistence type="predicted"/>
<organism evidence="3 4">
    <name type="scientific">Effusibacillus lacus</name>
    <dbReference type="NCBI Taxonomy" id="1348429"/>
    <lineage>
        <taxon>Bacteria</taxon>
        <taxon>Bacillati</taxon>
        <taxon>Bacillota</taxon>
        <taxon>Bacilli</taxon>
        <taxon>Bacillales</taxon>
        <taxon>Alicyclobacillaceae</taxon>
        <taxon>Effusibacillus</taxon>
    </lineage>
</organism>
<dbReference type="GO" id="GO:0004803">
    <property type="term" value="F:transposase activity"/>
    <property type="evidence" value="ECO:0007669"/>
    <property type="project" value="InterPro"/>
</dbReference>
<protein>
    <submittedName>
        <fullName evidence="3">Transposase IS4 family protein</fullName>
    </submittedName>
</protein>
<dbReference type="OrthoDB" id="5751230at2"/>
<dbReference type="RefSeq" id="WP_096181613.1">
    <property type="nucleotide sequence ID" value="NZ_BDUF01000034.1"/>
</dbReference>
<dbReference type="AlphaFoldDB" id="A0A292YIY6"/>